<gene>
    <name evidence="1" type="ORF">GCM10010840_21530</name>
</gene>
<sequence length="256" mass="26294">MRRPRLCPSEVGQDLKASLSGVSNLVTVAWMKWGMLGGLSLALVACGGQAAPEASDQPTVATISGKISVWTGEGRVTVPGLPGVSSSVRSDGTFTLTLPSDDELSGQTVSADGIAAKVGCSGSIQSSAPDLQTYAVMSVEARDSAGNRVASAVTGSKPGLLSRRVNAHIWLYSDSVTQLRGTMDCAALLRMAQIPTLPVTVAINAKPGWNVVELNITASANVLAQVSASGSLVNSGAGSRHATFRTVQELQAQVAF</sequence>
<name>A0ABQ2GAB5_9DEIO</name>
<evidence type="ECO:0000313" key="1">
    <source>
        <dbReference type="EMBL" id="GGL83473.1"/>
    </source>
</evidence>
<proteinExistence type="predicted"/>
<keyword evidence="2" id="KW-1185">Reference proteome</keyword>
<accession>A0ABQ2GAB5</accession>
<reference evidence="2" key="1">
    <citation type="journal article" date="2019" name="Int. J. Syst. Evol. Microbiol.">
        <title>The Global Catalogue of Microorganisms (GCM) 10K type strain sequencing project: providing services to taxonomists for standard genome sequencing and annotation.</title>
        <authorList>
            <consortium name="The Broad Institute Genomics Platform"/>
            <consortium name="The Broad Institute Genome Sequencing Center for Infectious Disease"/>
            <person name="Wu L."/>
            <person name="Ma J."/>
        </authorList>
    </citation>
    <scope>NUCLEOTIDE SEQUENCE [LARGE SCALE GENOMIC DNA]</scope>
    <source>
        <strain evidence="2">JCM 15442</strain>
    </source>
</reference>
<organism evidence="1 2">
    <name type="scientific">Deinococcus aerolatus</name>
    <dbReference type="NCBI Taxonomy" id="522487"/>
    <lineage>
        <taxon>Bacteria</taxon>
        <taxon>Thermotogati</taxon>
        <taxon>Deinococcota</taxon>
        <taxon>Deinococci</taxon>
        <taxon>Deinococcales</taxon>
        <taxon>Deinococcaceae</taxon>
        <taxon>Deinococcus</taxon>
    </lineage>
</organism>
<comment type="caution">
    <text evidence="1">The sequence shown here is derived from an EMBL/GenBank/DDBJ whole genome shotgun (WGS) entry which is preliminary data.</text>
</comment>
<dbReference type="EMBL" id="BMOL01000009">
    <property type="protein sequence ID" value="GGL83473.1"/>
    <property type="molecule type" value="Genomic_DNA"/>
</dbReference>
<dbReference type="Proteomes" id="UP000639973">
    <property type="component" value="Unassembled WGS sequence"/>
</dbReference>
<protein>
    <recommendedName>
        <fullName evidence="3">Lipoprotein</fullName>
    </recommendedName>
</protein>
<evidence type="ECO:0000313" key="2">
    <source>
        <dbReference type="Proteomes" id="UP000639973"/>
    </source>
</evidence>
<evidence type="ECO:0008006" key="3">
    <source>
        <dbReference type="Google" id="ProtNLM"/>
    </source>
</evidence>